<dbReference type="EMBL" id="JAPDHZ010000002">
    <property type="protein sequence ID" value="MDG0789485.1"/>
    <property type="molecule type" value="Genomic_DNA"/>
</dbReference>
<protein>
    <submittedName>
        <fullName evidence="1">Uncharacterized protein</fullName>
    </submittedName>
</protein>
<organism evidence="1 2">
    <name type="scientific">Cohnella ginsengisoli</name>
    <dbReference type="NCBI Taxonomy" id="425004"/>
    <lineage>
        <taxon>Bacteria</taxon>
        <taxon>Bacillati</taxon>
        <taxon>Bacillota</taxon>
        <taxon>Bacilli</taxon>
        <taxon>Bacillales</taxon>
        <taxon>Paenibacillaceae</taxon>
        <taxon>Cohnella</taxon>
    </lineage>
</organism>
<dbReference type="Proteomes" id="UP001153387">
    <property type="component" value="Unassembled WGS sequence"/>
</dbReference>
<name>A0A9X4QKK1_9BACL</name>
<evidence type="ECO:0000313" key="2">
    <source>
        <dbReference type="Proteomes" id="UP001153387"/>
    </source>
</evidence>
<reference evidence="1 2" key="1">
    <citation type="submission" date="2022-10" db="EMBL/GenBank/DDBJ databases">
        <title>Comparative genomic analysis of Cohnella hashimotonis sp. nov., isolated from the International Space Station.</title>
        <authorList>
            <person name="Simpson A."/>
            <person name="Venkateswaran K."/>
        </authorList>
    </citation>
    <scope>NUCLEOTIDE SEQUENCE [LARGE SCALE GENOMIC DNA]</scope>
    <source>
        <strain evidence="1 2">DSM 18997</strain>
    </source>
</reference>
<accession>A0A9X4QKK1</accession>
<keyword evidence="2" id="KW-1185">Reference proteome</keyword>
<evidence type="ECO:0000313" key="1">
    <source>
        <dbReference type="EMBL" id="MDG0789485.1"/>
    </source>
</evidence>
<comment type="caution">
    <text evidence="1">The sequence shown here is derived from an EMBL/GenBank/DDBJ whole genome shotgun (WGS) entry which is preliminary data.</text>
</comment>
<proteinExistence type="predicted"/>
<dbReference type="RefSeq" id="WP_277563427.1">
    <property type="nucleotide sequence ID" value="NZ_JAPDHZ010000002.1"/>
</dbReference>
<sequence>MLRELAAFGTIYRAEAHHDLIGHMLTFSHALVTLEELGYPALFRRGLLPLYKLVHVLRASRDLQPGEPIRLSSPVDREPLALARPSSSLPTESAFWDRERSGDEWDFGHAFKFPYSFYHHAARAGGADAAAFDRFKRIIGT</sequence>
<gene>
    <name evidence="1" type="ORF">OMP38_00425</name>
</gene>
<dbReference type="AlphaFoldDB" id="A0A9X4QKK1"/>